<name>A0A856MK59_9CYAN</name>
<dbReference type="AlphaFoldDB" id="A0A856MK59"/>
<feature type="domain" description="Methyltransferase type 11" evidence="1">
    <location>
        <begin position="54"/>
        <end position="101"/>
    </location>
</feature>
<evidence type="ECO:0000313" key="2">
    <source>
        <dbReference type="EMBL" id="QDL09326.1"/>
    </source>
</evidence>
<dbReference type="GO" id="GO:0032259">
    <property type="term" value="P:methylation"/>
    <property type="evidence" value="ECO:0007669"/>
    <property type="project" value="UniProtKB-KW"/>
</dbReference>
<dbReference type="EMBL" id="CP030118">
    <property type="protein sequence ID" value="QDL09326.1"/>
    <property type="molecule type" value="Genomic_DNA"/>
</dbReference>
<dbReference type="SUPFAM" id="SSF53335">
    <property type="entry name" value="S-adenosyl-L-methionine-dependent methyltransferases"/>
    <property type="match status" value="1"/>
</dbReference>
<gene>
    <name evidence="2" type="ORF">DP114_16715</name>
</gene>
<dbReference type="Pfam" id="PF08241">
    <property type="entry name" value="Methyltransf_11"/>
    <property type="match status" value="1"/>
</dbReference>
<dbReference type="CDD" id="cd02440">
    <property type="entry name" value="AdoMet_MTases"/>
    <property type="match status" value="1"/>
</dbReference>
<dbReference type="KEGG" id="bsen:DP114_16715"/>
<keyword evidence="3" id="KW-1185">Reference proteome</keyword>
<dbReference type="InterPro" id="IPR029063">
    <property type="entry name" value="SAM-dependent_MTases_sf"/>
</dbReference>
<dbReference type="InterPro" id="IPR013216">
    <property type="entry name" value="Methyltransf_11"/>
</dbReference>
<evidence type="ECO:0000313" key="3">
    <source>
        <dbReference type="Proteomes" id="UP000503129"/>
    </source>
</evidence>
<dbReference type="Proteomes" id="UP000503129">
    <property type="component" value="Chromosome"/>
</dbReference>
<protein>
    <submittedName>
        <fullName evidence="2">Methyltransferase type 11</fullName>
    </submittedName>
</protein>
<keyword evidence="2" id="KW-0489">Methyltransferase</keyword>
<dbReference type="GO" id="GO:0008757">
    <property type="term" value="F:S-adenosylmethionine-dependent methyltransferase activity"/>
    <property type="evidence" value="ECO:0007669"/>
    <property type="project" value="InterPro"/>
</dbReference>
<keyword evidence="2" id="KW-0808">Transferase</keyword>
<dbReference type="Gene3D" id="3.40.50.150">
    <property type="entry name" value="Vaccinia Virus protein VP39"/>
    <property type="match status" value="1"/>
</dbReference>
<dbReference type="RefSeq" id="WP_169263818.1">
    <property type="nucleotide sequence ID" value="NZ_CAWOXK010000001.1"/>
</dbReference>
<organism evidence="2 3">
    <name type="scientific">Brasilonema sennae CENA114</name>
    <dbReference type="NCBI Taxonomy" id="415709"/>
    <lineage>
        <taxon>Bacteria</taxon>
        <taxon>Bacillati</taxon>
        <taxon>Cyanobacteriota</taxon>
        <taxon>Cyanophyceae</taxon>
        <taxon>Nostocales</taxon>
        <taxon>Scytonemataceae</taxon>
        <taxon>Brasilonema</taxon>
        <taxon>Bromeliae group (in: Brasilonema)</taxon>
    </lineage>
</organism>
<reference evidence="2 3" key="1">
    <citation type="submission" date="2018-06" db="EMBL/GenBank/DDBJ databases">
        <title>Comparative genomics of Brasilonema spp. strains.</title>
        <authorList>
            <person name="Alvarenga D.O."/>
            <person name="Fiore M.F."/>
            <person name="Varani A.M."/>
        </authorList>
    </citation>
    <scope>NUCLEOTIDE SEQUENCE [LARGE SCALE GENOMIC DNA]</scope>
    <source>
        <strain evidence="2 3">CENA114</strain>
    </source>
</reference>
<sequence>MLKLNLGCGSHIPSGWVNVDYALGAWIAKLPVFSIINKTFKIINFDWSDKIFMHDLRKKFPWEDNSVDVVYSSHTLEHLSKTEGQHFLKECHRVLKPNGIIRIIVPDLRAIVNKYTQGEIAADEMLDELYVSYDSPRDGALKRKLAPFIRFPHKCMYDTPALLRIMSEIGFEVASRQAFESEIEDVRAIERSSRTDEAVIIEGKKISAPRYKPVNSVQSDPLVGQRS</sequence>
<accession>A0A856MK59</accession>
<evidence type="ECO:0000259" key="1">
    <source>
        <dbReference type="Pfam" id="PF08241"/>
    </source>
</evidence>
<proteinExistence type="predicted"/>